<sequence>MTLNYQLVFPPSCFLLSTELRQLLMVVRLLTESVEQIILNLFYFLKPLDKQTGNQLLTELAYQRMMRALELFVALPKTNKATILGEEYL</sequence>
<dbReference type="EMBL" id="VSSQ01092738">
    <property type="protein sequence ID" value="MPN37854.1"/>
    <property type="molecule type" value="Genomic_DNA"/>
</dbReference>
<evidence type="ECO:0000313" key="1">
    <source>
        <dbReference type="EMBL" id="MPN37854.1"/>
    </source>
</evidence>
<comment type="caution">
    <text evidence="1">The sequence shown here is derived from an EMBL/GenBank/DDBJ whole genome shotgun (WGS) entry which is preliminary data.</text>
</comment>
<protein>
    <submittedName>
        <fullName evidence="1">Uncharacterized protein</fullName>
    </submittedName>
</protein>
<dbReference type="AlphaFoldDB" id="A0A645HP11"/>
<proteinExistence type="predicted"/>
<organism evidence="1">
    <name type="scientific">bioreactor metagenome</name>
    <dbReference type="NCBI Taxonomy" id="1076179"/>
    <lineage>
        <taxon>unclassified sequences</taxon>
        <taxon>metagenomes</taxon>
        <taxon>ecological metagenomes</taxon>
    </lineage>
</organism>
<accession>A0A645HP11</accession>
<reference evidence="1" key="1">
    <citation type="submission" date="2019-08" db="EMBL/GenBank/DDBJ databases">
        <authorList>
            <person name="Kucharzyk K."/>
            <person name="Murdoch R.W."/>
            <person name="Higgins S."/>
            <person name="Loffler F."/>
        </authorList>
    </citation>
    <scope>NUCLEOTIDE SEQUENCE</scope>
</reference>
<name>A0A645HP11_9ZZZZ</name>
<gene>
    <name evidence="1" type="ORF">SDC9_185375</name>
</gene>